<reference evidence="4 5" key="1">
    <citation type="submission" date="2020-04" db="EMBL/GenBank/DDBJ databases">
        <title>Draft genome of Leeia sp. IMCC25680.</title>
        <authorList>
            <person name="Song J."/>
            <person name="Cho J.-C."/>
        </authorList>
    </citation>
    <scope>NUCLEOTIDE SEQUENCE [LARGE SCALE GENOMIC DNA]</scope>
    <source>
        <strain evidence="4 5">IMCC25680</strain>
    </source>
</reference>
<organism evidence="4 5">
    <name type="scientific">Leeia aquatica</name>
    <dbReference type="NCBI Taxonomy" id="2725557"/>
    <lineage>
        <taxon>Bacteria</taxon>
        <taxon>Pseudomonadati</taxon>
        <taxon>Pseudomonadota</taxon>
        <taxon>Betaproteobacteria</taxon>
        <taxon>Neisseriales</taxon>
        <taxon>Leeiaceae</taxon>
        <taxon>Leeia</taxon>
    </lineage>
</organism>
<evidence type="ECO:0000259" key="3">
    <source>
        <dbReference type="PROSITE" id="PS51724"/>
    </source>
</evidence>
<feature type="transmembrane region" description="Helical" evidence="2">
    <location>
        <begin position="24"/>
        <end position="46"/>
    </location>
</feature>
<dbReference type="Gene3D" id="3.30.70.1070">
    <property type="entry name" value="Sporulation related repeat"/>
    <property type="match status" value="1"/>
</dbReference>
<comment type="caution">
    <text evidence="4">The sequence shown here is derived from an EMBL/GenBank/DDBJ whole genome shotgun (WGS) entry which is preliminary data.</text>
</comment>
<dbReference type="PANTHER" id="PTHR38687:SF1">
    <property type="entry name" value="CELL DIVISION PROTEIN DEDD"/>
    <property type="match status" value="1"/>
</dbReference>
<evidence type="ECO:0000313" key="5">
    <source>
        <dbReference type="Proteomes" id="UP000587991"/>
    </source>
</evidence>
<dbReference type="InterPro" id="IPR052521">
    <property type="entry name" value="Cell_div_SPOR-domain"/>
</dbReference>
<feature type="compositionally biased region" description="Basic and acidic residues" evidence="1">
    <location>
        <begin position="114"/>
        <end position="156"/>
    </location>
</feature>
<protein>
    <recommendedName>
        <fullName evidence="3">SPOR domain-containing protein</fullName>
    </recommendedName>
</protein>
<dbReference type="InterPro" id="IPR007730">
    <property type="entry name" value="SPOR-like_dom"/>
</dbReference>
<evidence type="ECO:0000256" key="1">
    <source>
        <dbReference type="SAM" id="MobiDB-lite"/>
    </source>
</evidence>
<keyword evidence="2" id="KW-1133">Transmembrane helix</keyword>
<dbReference type="GO" id="GO:0042834">
    <property type="term" value="F:peptidoglycan binding"/>
    <property type="evidence" value="ECO:0007669"/>
    <property type="project" value="InterPro"/>
</dbReference>
<keyword evidence="2" id="KW-0472">Membrane</keyword>
<dbReference type="PANTHER" id="PTHR38687">
    <property type="entry name" value="CELL DIVISION PROTEIN DEDD-RELATED"/>
    <property type="match status" value="1"/>
</dbReference>
<dbReference type="AlphaFoldDB" id="A0A847SFZ4"/>
<gene>
    <name evidence="4" type="ORF">HF682_13415</name>
</gene>
<proteinExistence type="predicted"/>
<dbReference type="GO" id="GO:0030428">
    <property type="term" value="C:cell septum"/>
    <property type="evidence" value="ECO:0007669"/>
    <property type="project" value="TreeGrafter"/>
</dbReference>
<evidence type="ECO:0000256" key="2">
    <source>
        <dbReference type="SAM" id="Phobius"/>
    </source>
</evidence>
<keyword evidence="5" id="KW-1185">Reference proteome</keyword>
<sequence>MSRDHKNTPRARPSGSNRQGGSSLFSGIVIGLFLGIGISLAGVYLVNRKLLGSQGSSLQVGASAVPDGLPKPEANGVAVADPNAPKPASKPDFEFFEILPGTEQGASTPAGKPADTKPADNKPADSKPVDAKPADAKPAEAGDAKPAEEKPADAKPARALLQAGSFQDESDAENLRARLALLGLDASVRSKDIPGKGVWHRVMVGPLNKQEDIDRVKATLQQNGITPTVLPLK</sequence>
<dbReference type="EMBL" id="JABAIM010000003">
    <property type="protein sequence ID" value="NLR76158.1"/>
    <property type="molecule type" value="Genomic_DNA"/>
</dbReference>
<dbReference type="SUPFAM" id="SSF110997">
    <property type="entry name" value="Sporulation related repeat"/>
    <property type="match status" value="1"/>
</dbReference>
<dbReference type="Pfam" id="PF05036">
    <property type="entry name" value="SPOR"/>
    <property type="match status" value="1"/>
</dbReference>
<feature type="domain" description="SPOR" evidence="3">
    <location>
        <begin position="153"/>
        <end position="233"/>
    </location>
</feature>
<accession>A0A847SFZ4</accession>
<dbReference type="PROSITE" id="PS51724">
    <property type="entry name" value="SPOR"/>
    <property type="match status" value="1"/>
</dbReference>
<dbReference type="Proteomes" id="UP000587991">
    <property type="component" value="Unassembled WGS sequence"/>
</dbReference>
<dbReference type="RefSeq" id="WP_168877829.1">
    <property type="nucleotide sequence ID" value="NZ_JABAIM010000003.1"/>
</dbReference>
<name>A0A847SFZ4_9NEIS</name>
<keyword evidence="2" id="KW-0812">Transmembrane</keyword>
<dbReference type="GO" id="GO:0032153">
    <property type="term" value="C:cell division site"/>
    <property type="evidence" value="ECO:0007669"/>
    <property type="project" value="TreeGrafter"/>
</dbReference>
<dbReference type="GO" id="GO:0032506">
    <property type="term" value="P:cytokinetic process"/>
    <property type="evidence" value="ECO:0007669"/>
    <property type="project" value="TreeGrafter"/>
</dbReference>
<dbReference type="InterPro" id="IPR036680">
    <property type="entry name" value="SPOR-like_sf"/>
</dbReference>
<evidence type="ECO:0000313" key="4">
    <source>
        <dbReference type="EMBL" id="NLR76158.1"/>
    </source>
</evidence>
<feature type="region of interest" description="Disordered" evidence="1">
    <location>
        <begin position="72"/>
        <end position="170"/>
    </location>
</feature>
<feature type="region of interest" description="Disordered" evidence="1">
    <location>
        <begin position="1"/>
        <end position="20"/>
    </location>
</feature>